<evidence type="ECO:0000259" key="1">
    <source>
        <dbReference type="Pfam" id="PF00385"/>
    </source>
</evidence>
<comment type="caution">
    <text evidence="2">The sequence shown here is derived from an EMBL/GenBank/DDBJ whole genome shotgun (WGS) entry which is preliminary data.</text>
</comment>
<feature type="domain" description="Chromo" evidence="1">
    <location>
        <begin position="17"/>
        <end position="61"/>
    </location>
</feature>
<evidence type="ECO:0000313" key="3">
    <source>
        <dbReference type="Proteomes" id="UP001630127"/>
    </source>
</evidence>
<proteinExistence type="predicted"/>
<dbReference type="EMBL" id="JBJUIK010000012">
    <property type="protein sequence ID" value="KAL3510869.1"/>
    <property type="molecule type" value="Genomic_DNA"/>
</dbReference>
<protein>
    <recommendedName>
        <fullName evidence="1">Chromo domain-containing protein</fullName>
    </recommendedName>
</protein>
<evidence type="ECO:0000313" key="2">
    <source>
        <dbReference type="EMBL" id="KAL3510869.1"/>
    </source>
</evidence>
<accession>A0ABD2YU34</accession>
<reference evidence="2 3" key="1">
    <citation type="submission" date="2024-11" db="EMBL/GenBank/DDBJ databases">
        <title>A near-complete genome assembly of Cinchona calisaya.</title>
        <authorList>
            <person name="Lian D.C."/>
            <person name="Zhao X.W."/>
            <person name="Wei L."/>
        </authorList>
    </citation>
    <scope>NUCLEOTIDE SEQUENCE [LARGE SCALE GENOMIC DNA]</scope>
    <source>
        <tissue evidence="2">Nenye</tissue>
    </source>
</reference>
<organism evidence="2 3">
    <name type="scientific">Cinchona calisaya</name>
    <dbReference type="NCBI Taxonomy" id="153742"/>
    <lineage>
        <taxon>Eukaryota</taxon>
        <taxon>Viridiplantae</taxon>
        <taxon>Streptophyta</taxon>
        <taxon>Embryophyta</taxon>
        <taxon>Tracheophyta</taxon>
        <taxon>Spermatophyta</taxon>
        <taxon>Magnoliopsida</taxon>
        <taxon>eudicotyledons</taxon>
        <taxon>Gunneridae</taxon>
        <taxon>Pentapetalae</taxon>
        <taxon>asterids</taxon>
        <taxon>lamiids</taxon>
        <taxon>Gentianales</taxon>
        <taxon>Rubiaceae</taxon>
        <taxon>Cinchonoideae</taxon>
        <taxon>Cinchoneae</taxon>
        <taxon>Cinchona</taxon>
    </lineage>
</organism>
<name>A0ABD2YU34_9GENT</name>
<gene>
    <name evidence="2" type="ORF">ACH5RR_030270</name>
</gene>
<sequence>MVVIRWRWGEMIPKSVAVLDRRQVKRGLVPIVQVLVQWSNSFAEDATWEDYDNIHLHFPQFFATLENKGIPPGGGNLIRGK</sequence>
<dbReference type="Proteomes" id="UP001630127">
    <property type="component" value="Unassembled WGS sequence"/>
</dbReference>
<dbReference type="InterPro" id="IPR023780">
    <property type="entry name" value="Chromo_domain"/>
</dbReference>
<keyword evidence="3" id="KW-1185">Reference proteome</keyword>
<dbReference type="SUPFAM" id="SSF54160">
    <property type="entry name" value="Chromo domain-like"/>
    <property type="match status" value="1"/>
</dbReference>
<dbReference type="Pfam" id="PF00385">
    <property type="entry name" value="Chromo"/>
    <property type="match status" value="1"/>
</dbReference>
<dbReference type="Gene3D" id="2.40.50.40">
    <property type="match status" value="1"/>
</dbReference>
<dbReference type="AlphaFoldDB" id="A0ABD2YU34"/>
<dbReference type="InterPro" id="IPR016197">
    <property type="entry name" value="Chromo-like_dom_sf"/>
</dbReference>